<evidence type="ECO:0000259" key="24">
    <source>
        <dbReference type="Pfam" id="PF08245"/>
    </source>
</evidence>
<evidence type="ECO:0000256" key="2">
    <source>
        <dbReference type="ARBA" id="ARBA00002714"/>
    </source>
</evidence>
<gene>
    <name evidence="25" type="ORF">DW873_05840</name>
</gene>
<comment type="similarity">
    <text evidence="5 22">Belongs to the folylpolyglutamate synthase family.</text>
</comment>
<evidence type="ECO:0000256" key="3">
    <source>
        <dbReference type="ARBA" id="ARBA00004799"/>
    </source>
</evidence>
<evidence type="ECO:0000256" key="14">
    <source>
        <dbReference type="ARBA" id="ARBA00022909"/>
    </source>
</evidence>
<dbReference type="NCBIfam" id="TIGR01499">
    <property type="entry name" value="folC"/>
    <property type="match status" value="1"/>
</dbReference>
<keyword evidence="13" id="KW-0460">Magnesium</keyword>
<keyword evidence="9 22" id="KW-0436">Ligase</keyword>
<keyword evidence="14" id="KW-0289">Folate biosynthesis</keyword>
<comment type="pathway">
    <text evidence="3">Cofactor biosynthesis; tetrahydrofolate biosynthesis; 7,8-dihydrofolate from 2-amino-4-hydroxy-6-hydroxymethyl-7,8-dihydropteridine diphosphate and 4-aminobenzoate: step 2/2.</text>
</comment>
<evidence type="ECO:0000256" key="9">
    <source>
        <dbReference type="ARBA" id="ARBA00022598"/>
    </source>
</evidence>
<dbReference type="Pfam" id="PF02875">
    <property type="entry name" value="Mur_ligase_C"/>
    <property type="match status" value="1"/>
</dbReference>
<evidence type="ECO:0000256" key="20">
    <source>
        <dbReference type="ARBA" id="ARBA00049035"/>
    </source>
</evidence>
<dbReference type="AlphaFoldDB" id="A0A413XE49"/>
<sequence length="417" mass="46302">MDYQDTLTYLYNSVPMFQQVGGSAYKEGLENTLTLDEHFGHPHRSFRSIHVAGTNGKGSCSHTLAAILQEAGYRVGLYTSPHLVDFRERIRINGQPIPEEYVIRFVEQERGFFEPLHPSFFELTTAMAFRYFADEKVDVAVIEVGLGGRLDCTNIIRPDVCIITNISFDHTQFLGDTLAKIAGEKAGIIKSGIPVVIGETTPETKSVFLEKAQATGAPIYFAEENDCEDYPGIEYELKGLYQQKNARTVLTALPLLKEAGYRLDGQAVRNGFARVVELTGLMGRWQKLQESPTLICDTGHNVGGITYITEQLKQQTYRQLHIVIGMVNDKDIRGVLALLPREATYYFTKASVKRALPESELQELAEAAGLEGDCYPDVPAAVRAAQEKSLPEDFIFVGGSSFIVADLLANRDALNLY</sequence>
<comment type="catalytic activity">
    <reaction evidence="19">
        <text>10-formyltetrahydrofolyl-(gamma-L-Glu)(n) + L-glutamate + ATP = 10-formyltetrahydrofolyl-(gamma-L-Glu)(n+1) + ADP + phosphate + H(+)</text>
        <dbReference type="Rhea" id="RHEA:51904"/>
        <dbReference type="Rhea" id="RHEA-COMP:13088"/>
        <dbReference type="Rhea" id="RHEA-COMP:14300"/>
        <dbReference type="ChEBI" id="CHEBI:15378"/>
        <dbReference type="ChEBI" id="CHEBI:29985"/>
        <dbReference type="ChEBI" id="CHEBI:30616"/>
        <dbReference type="ChEBI" id="CHEBI:43474"/>
        <dbReference type="ChEBI" id="CHEBI:134413"/>
        <dbReference type="ChEBI" id="CHEBI:456216"/>
        <dbReference type="EC" id="6.3.2.17"/>
    </reaction>
</comment>
<comment type="function">
    <text evidence="2">Functions in two distinct reactions of the de novo folate biosynthetic pathway. Catalyzes the addition of a glutamate residue to dihydropteroate (7,8-dihydropteroate or H2Pte) to form dihydrofolate (7,8-dihydrofolate monoglutamate or H2Pte-Glu). Also catalyzes successive additions of L-glutamate to tetrahydrofolate or 10-formyltetrahydrofolate or 5,10-methylenetetrahydrofolate, leading to folylpolyglutamate derivatives.</text>
</comment>
<evidence type="ECO:0000256" key="7">
    <source>
        <dbReference type="ARBA" id="ARBA00013025"/>
    </source>
</evidence>
<evidence type="ECO:0000256" key="16">
    <source>
        <dbReference type="ARBA" id="ARBA00030592"/>
    </source>
</evidence>
<dbReference type="InterPro" id="IPR004101">
    <property type="entry name" value="Mur_ligase_C"/>
</dbReference>
<proteinExistence type="inferred from homology"/>
<reference evidence="25 26" key="1">
    <citation type="submission" date="2018-08" db="EMBL/GenBank/DDBJ databases">
        <title>A genome reference for cultivated species of the human gut microbiota.</title>
        <authorList>
            <person name="Zou Y."/>
            <person name="Xue W."/>
            <person name="Luo G."/>
        </authorList>
    </citation>
    <scope>NUCLEOTIDE SEQUENCE [LARGE SCALE GENOMIC DNA]</scope>
    <source>
        <strain evidence="25 26">AM39-1</strain>
    </source>
</reference>
<dbReference type="GO" id="GO:0005737">
    <property type="term" value="C:cytoplasm"/>
    <property type="evidence" value="ECO:0007669"/>
    <property type="project" value="TreeGrafter"/>
</dbReference>
<evidence type="ECO:0000256" key="15">
    <source>
        <dbReference type="ARBA" id="ARBA00030048"/>
    </source>
</evidence>
<name>A0A413XE49_BACUN</name>
<dbReference type="Gene3D" id="3.90.190.20">
    <property type="entry name" value="Mur ligase, C-terminal domain"/>
    <property type="match status" value="1"/>
</dbReference>
<comment type="catalytic activity">
    <reaction evidence="18">
        <text>(6S)-5,6,7,8-tetrahydrofolyl-(gamma-L-Glu)(n) + L-glutamate + ATP = (6S)-5,6,7,8-tetrahydrofolyl-(gamma-L-Glu)(n+1) + ADP + phosphate + H(+)</text>
        <dbReference type="Rhea" id="RHEA:10580"/>
        <dbReference type="Rhea" id="RHEA-COMP:14738"/>
        <dbReference type="Rhea" id="RHEA-COMP:14740"/>
        <dbReference type="ChEBI" id="CHEBI:15378"/>
        <dbReference type="ChEBI" id="CHEBI:29985"/>
        <dbReference type="ChEBI" id="CHEBI:30616"/>
        <dbReference type="ChEBI" id="CHEBI:43474"/>
        <dbReference type="ChEBI" id="CHEBI:141005"/>
        <dbReference type="ChEBI" id="CHEBI:456216"/>
        <dbReference type="EC" id="6.3.2.17"/>
    </reaction>
</comment>
<dbReference type="Pfam" id="PF08245">
    <property type="entry name" value="Mur_ligase_M"/>
    <property type="match status" value="1"/>
</dbReference>
<dbReference type="PIRSF" id="PIRSF001563">
    <property type="entry name" value="Folylpolyglu_synth"/>
    <property type="match status" value="1"/>
</dbReference>
<dbReference type="InterPro" id="IPR036565">
    <property type="entry name" value="Mur-like_cat_sf"/>
</dbReference>
<evidence type="ECO:0000256" key="17">
    <source>
        <dbReference type="ARBA" id="ARBA00032510"/>
    </source>
</evidence>
<dbReference type="FunFam" id="3.40.1190.10:FF:000011">
    <property type="entry name" value="Folylpolyglutamate synthase/dihydrofolate synthase"/>
    <property type="match status" value="1"/>
</dbReference>
<dbReference type="GO" id="GO:0005524">
    <property type="term" value="F:ATP binding"/>
    <property type="evidence" value="ECO:0007669"/>
    <property type="project" value="UniProtKB-KW"/>
</dbReference>
<keyword evidence="10" id="KW-0479">Metal-binding</keyword>
<evidence type="ECO:0000256" key="19">
    <source>
        <dbReference type="ARBA" id="ARBA00047808"/>
    </source>
</evidence>
<evidence type="ECO:0000256" key="21">
    <source>
        <dbReference type="ARBA" id="ARBA00049161"/>
    </source>
</evidence>
<evidence type="ECO:0000256" key="22">
    <source>
        <dbReference type="PIRNR" id="PIRNR001563"/>
    </source>
</evidence>
<evidence type="ECO:0000256" key="5">
    <source>
        <dbReference type="ARBA" id="ARBA00008276"/>
    </source>
</evidence>
<comment type="pathway">
    <text evidence="4">Cofactor biosynthesis; tetrahydrofolylpolyglutamate biosynthesis.</text>
</comment>
<evidence type="ECO:0000313" key="25">
    <source>
        <dbReference type="EMBL" id="RHB75656.1"/>
    </source>
</evidence>
<evidence type="ECO:0000256" key="18">
    <source>
        <dbReference type="ARBA" id="ARBA00047493"/>
    </source>
</evidence>
<accession>A0A413XE49</accession>
<dbReference type="Proteomes" id="UP000286114">
    <property type="component" value="Unassembled WGS sequence"/>
</dbReference>
<dbReference type="InterPro" id="IPR001645">
    <property type="entry name" value="Folylpolyglutamate_synth"/>
</dbReference>
<evidence type="ECO:0000256" key="12">
    <source>
        <dbReference type="ARBA" id="ARBA00022840"/>
    </source>
</evidence>
<dbReference type="SUPFAM" id="SSF53244">
    <property type="entry name" value="MurD-like peptide ligases, peptide-binding domain"/>
    <property type="match status" value="1"/>
</dbReference>
<dbReference type="GO" id="GO:0008841">
    <property type="term" value="F:dihydrofolate synthase activity"/>
    <property type="evidence" value="ECO:0007669"/>
    <property type="project" value="UniProtKB-EC"/>
</dbReference>
<evidence type="ECO:0000256" key="8">
    <source>
        <dbReference type="ARBA" id="ARBA00019357"/>
    </source>
</evidence>
<dbReference type="RefSeq" id="WP_117588513.1">
    <property type="nucleotide sequence ID" value="NZ_JAQCQQ010000015.1"/>
</dbReference>
<organism evidence="25 26">
    <name type="scientific">Bacteroides uniformis</name>
    <dbReference type="NCBI Taxonomy" id="820"/>
    <lineage>
        <taxon>Bacteria</taxon>
        <taxon>Pseudomonadati</taxon>
        <taxon>Bacteroidota</taxon>
        <taxon>Bacteroidia</taxon>
        <taxon>Bacteroidales</taxon>
        <taxon>Bacteroidaceae</taxon>
        <taxon>Bacteroides</taxon>
    </lineage>
</organism>
<comment type="cofactor">
    <cofactor evidence="1">
        <name>Mg(2+)</name>
        <dbReference type="ChEBI" id="CHEBI:18420"/>
    </cofactor>
</comment>
<dbReference type="GO" id="GO:0046656">
    <property type="term" value="P:folic acid biosynthetic process"/>
    <property type="evidence" value="ECO:0007669"/>
    <property type="project" value="UniProtKB-KW"/>
</dbReference>
<dbReference type="SUPFAM" id="SSF53623">
    <property type="entry name" value="MurD-like peptide ligases, catalytic domain"/>
    <property type="match status" value="1"/>
</dbReference>
<dbReference type="Gene3D" id="3.40.1190.10">
    <property type="entry name" value="Mur-like, catalytic domain"/>
    <property type="match status" value="1"/>
</dbReference>
<feature type="domain" description="Mur ligase C-terminal" evidence="23">
    <location>
        <begin position="283"/>
        <end position="400"/>
    </location>
</feature>
<evidence type="ECO:0000259" key="23">
    <source>
        <dbReference type="Pfam" id="PF02875"/>
    </source>
</evidence>
<dbReference type="EC" id="6.3.2.17" evidence="7"/>
<dbReference type="EC" id="6.3.2.12" evidence="6"/>
<dbReference type="PANTHER" id="PTHR11136:SF0">
    <property type="entry name" value="DIHYDROFOLATE SYNTHETASE-RELATED"/>
    <property type="match status" value="1"/>
</dbReference>
<evidence type="ECO:0000256" key="13">
    <source>
        <dbReference type="ARBA" id="ARBA00022842"/>
    </source>
</evidence>
<keyword evidence="11 22" id="KW-0547">Nucleotide-binding</keyword>
<protein>
    <recommendedName>
        <fullName evidence="8">Dihydrofolate synthase/folylpolyglutamate synthase</fullName>
        <ecNumber evidence="6">6.3.2.12</ecNumber>
        <ecNumber evidence="7">6.3.2.17</ecNumber>
    </recommendedName>
    <alternativeName>
        <fullName evidence="17">Folylpoly-gamma-glutamate synthetase-dihydrofolate synthetase</fullName>
    </alternativeName>
    <alternativeName>
        <fullName evidence="15">Folylpolyglutamate synthetase</fullName>
    </alternativeName>
    <alternativeName>
        <fullName evidence="16">Tetrahydrofolylpolyglutamate synthase</fullName>
    </alternativeName>
</protein>
<keyword evidence="12 22" id="KW-0067">ATP-binding</keyword>
<feature type="domain" description="Mur ligase central" evidence="24">
    <location>
        <begin position="51"/>
        <end position="191"/>
    </location>
</feature>
<evidence type="ECO:0000256" key="11">
    <source>
        <dbReference type="ARBA" id="ARBA00022741"/>
    </source>
</evidence>
<dbReference type="InterPro" id="IPR036615">
    <property type="entry name" value="Mur_ligase_C_dom_sf"/>
</dbReference>
<dbReference type="InterPro" id="IPR013221">
    <property type="entry name" value="Mur_ligase_cen"/>
</dbReference>
<comment type="catalytic activity">
    <reaction evidence="20">
        <text>(6R)-5,10-methylenetetrahydrofolyl-(gamma-L-Glu)(n) + L-glutamate + ATP = (6R)-5,10-methylenetetrahydrofolyl-(gamma-L-Glu)(n+1) + ADP + phosphate + H(+)</text>
        <dbReference type="Rhea" id="RHEA:51912"/>
        <dbReference type="Rhea" id="RHEA-COMP:13257"/>
        <dbReference type="Rhea" id="RHEA-COMP:13258"/>
        <dbReference type="ChEBI" id="CHEBI:15378"/>
        <dbReference type="ChEBI" id="CHEBI:29985"/>
        <dbReference type="ChEBI" id="CHEBI:30616"/>
        <dbReference type="ChEBI" id="CHEBI:43474"/>
        <dbReference type="ChEBI" id="CHEBI:136572"/>
        <dbReference type="ChEBI" id="CHEBI:456216"/>
        <dbReference type="EC" id="6.3.2.17"/>
    </reaction>
</comment>
<evidence type="ECO:0000256" key="4">
    <source>
        <dbReference type="ARBA" id="ARBA00005150"/>
    </source>
</evidence>
<dbReference type="EMBL" id="QSHA01000003">
    <property type="protein sequence ID" value="RHB75656.1"/>
    <property type="molecule type" value="Genomic_DNA"/>
</dbReference>
<comment type="catalytic activity">
    <reaction evidence="21">
        <text>7,8-dihydropteroate + L-glutamate + ATP = 7,8-dihydrofolate + ADP + phosphate + H(+)</text>
        <dbReference type="Rhea" id="RHEA:23584"/>
        <dbReference type="ChEBI" id="CHEBI:15378"/>
        <dbReference type="ChEBI" id="CHEBI:17839"/>
        <dbReference type="ChEBI" id="CHEBI:29985"/>
        <dbReference type="ChEBI" id="CHEBI:30616"/>
        <dbReference type="ChEBI" id="CHEBI:43474"/>
        <dbReference type="ChEBI" id="CHEBI:57451"/>
        <dbReference type="ChEBI" id="CHEBI:456216"/>
        <dbReference type="EC" id="6.3.2.12"/>
    </reaction>
</comment>
<dbReference type="PROSITE" id="PS01012">
    <property type="entry name" value="FOLYLPOLYGLU_SYNT_2"/>
    <property type="match status" value="1"/>
</dbReference>
<evidence type="ECO:0000256" key="6">
    <source>
        <dbReference type="ARBA" id="ARBA00013023"/>
    </source>
</evidence>
<dbReference type="PANTHER" id="PTHR11136">
    <property type="entry name" value="FOLYLPOLYGLUTAMATE SYNTHASE-RELATED"/>
    <property type="match status" value="1"/>
</dbReference>
<dbReference type="InterPro" id="IPR018109">
    <property type="entry name" value="Folylpolyglutamate_synth_CS"/>
</dbReference>
<dbReference type="GO" id="GO:0004326">
    <property type="term" value="F:tetrahydrofolylpolyglutamate synthase activity"/>
    <property type="evidence" value="ECO:0007669"/>
    <property type="project" value="UniProtKB-EC"/>
</dbReference>
<comment type="caution">
    <text evidence="25">The sequence shown here is derived from an EMBL/GenBank/DDBJ whole genome shotgun (WGS) entry which is preliminary data.</text>
</comment>
<evidence type="ECO:0000313" key="26">
    <source>
        <dbReference type="Proteomes" id="UP000286114"/>
    </source>
</evidence>
<evidence type="ECO:0000256" key="10">
    <source>
        <dbReference type="ARBA" id="ARBA00022723"/>
    </source>
</evidence>
<evidence type="ECO:0000256" key="1">
    <source>
        <dbReference type="ARBA" id="ARBA00001946"/>
    </source>
</evidence>
<dbReference type="GO" id="GO:0046872">
    <property type="term" value="F:metal ion binding"/>
    <property type="evidence" value="ECO:0007669"/>
    <property type="project" value="UniProtKB-KW"/>
</dbReference>